<name>A0A1C3EAN6_9GAMM</name>
<reference evidence="1 2" key="1">
    <citation type="submission" date="2016-05" db="EMBL/GenBank/DDBJ databases">
        <title>Genomic Taxonomy of the Vibrionaceae.</title>
        <authorList>
            <person name="Gomez-Gil B."/>
            <person name="Enciso-Ibarra J."/>
        </authorList>
    </citation>
    <scope>NUCLEOTIDE SEQUENCE [LARGE SCALE GENOMIC DNA]</scope>
    <source>
        <strain evidence="1 2">CAIM 1920</strain>
    </source>
</reference>
<sequence length="226" mass="26235">MTTHLSVGQQSAAIFHRFSGIVTQKQGYTLIETPSNPTFFWGHYLILDCPPKAEQFAEWEETFRRELPDSEHLLLSWQCHEDESDIDVSYFSDKGYDISNSVFLTANQFIKPKQINESLTIRKITSDSDWSKVLELQLLTNTDYEPEKFREFSTQYFLNYRNMAEEGLGDWYGAFLGDTLVAVSASTRTDRLVAFKKWLPIRIFANRVSAKRWFTSSLLKSCNHTL</sequence>
<dbReference type="Proteomes" id="UP000094936">
    <property type="component" value="Unassembled WGS sequence"/>
</dbReference>
<accession>A0A1C3EAN6</accession>
<dbReference type="EMBL" id="LYBM01000054">
    <property type="protein sequence ID" value="ODA30302.1"/>
    <property type="molecule type" value="Genomic_DNA"/>
</dbReference>
<evidence type="ECO:0000313" key="1">
    <source>
        <dbReference type="EMBL" id="ODA30302.1"/>
    </source>
</evidence>
<keyword evidence="2" id="KW-1185">Reference proteome</keyword>
<evidence type="ECO:0000313" key="2">
    <source>
        <dbReference type="Proteomes" id="UP000094936"/>
    </source>
</evidence>
<dbReference type="RefSeq" id="WP_068905214.1">
    <property type="nucleotide sequence ID" value="NZ_LYBM01000054.1"/>
</dbReference>
<dbReference type="OrthoDB" id="9796919at2"/>
<comment type="caution">
    <text evidence="1">The sequence shown here is derived from an EMBL/GenBank/DDBJ whole genome shotgun (WGS) entry which is preliminary data.</text>
</comment>
<gene>
    <name evidence="1" type="ORF">A8L45_20445</name>
</gene>
<dbReference type="AlphaFoldDB" id="A0A1C3EAN6"/>
<organism evidence="1 2">
    <name type="scientific">Veronia pacifica</name>
    <dbReference type="NCBI Taxonomy" id="1080227"/>
    <lineage>
        <taxon>Bacteria</taxon>
        <taxon>Pseudomonadati</taxon>
        <taxon>Pseudomonadota</taxon>
        <taxon>Gammaproteobacteria</taxon>
        <taxon>Vibrionales</taxon>
        <taxon>Vibrionaceae</taxon>
        <taxon>Veronia</taxon>
    </lineage>
</organism>
<dbReference type="Gene3D" id="3.40.630.30">
    <property type="match status" value="1"/>
</dbReference>
<dbReference type="STRING" id="1080227.A8L45_20445"/>
<proteinExistence type="predicted"/>
<protein>
    <submittedName>
        <fullName evidence="1">Uncharacterized protein</fullName>
    </submittedName>
</protein>